<dbReference type="GO" id="GO:0062129">
    <property type="term" value="C:chitin-based extracellular matrix"/>
    <property type="evidence" value="ECO:0007669"/>
    <property type="project" value="TreeGrafter"/>
</dbReference>
<feature type="compositionally biased region" description="Pro residues" evidence="3">
    <location>
        <begin position="414"/>
        <end position="423"/>
    </location>
</feature>
<proteinExistence type="predicted"/>
<dbReference type="InterPro" id="IPR050468">
    <property type="entry name" value="Cuticle_Struct_Prot"/>
</dbReference>
<feature type="region of interest" description="Disordered" evidence="3">
    <location>
        <begin position="190"/>
        <end position="215"/>
    </location>
</feature>
<dbReference type="InterPro" id="IPR000618">
    <property type="entry name" value="Insect_cuticle"/>
</dbReference>
<name>A0A194Q3G2_PAPXU</name>
<keyword evidence="2" id="KW-0193">Cuticle</keyword>
<evidence type="ECO:0000256" key="3">
    <source>
        <dbReference type="SAM" id="MobiDB-lite"/>
    </source>
</evidence>
<protein>
    <recommendedName>
        <fullName evidence="6">Cuticle protein 6</fullName>
    </recommendedName>
</protein>
<dbReference type="PROSITE" id="PS51155">
    <property type="entry name" value="CHIT_BIND_RR_2"/>
    <property type="match status" value="1"/>
</dbReference>
<feature type="region of interest" description="Disordered" evidence="3">
    <location>
        <begin position="383"/>
        <end position="424"/>
    </location>
</feature>
<evidence type="ECO:0000313" key="5">
    <source>
        <dbReference type="Proteomes" id="UP000053268"/>
    </source>
</evidence>
<dbReference type="EMBL" id="KQ459586">
    <property type="protein sequence ID" value="KPI97950.1"/>
    <property type="molecule type" value="Genomic_DNA"/>
</dbReference>
<feature type="compositionally biased region" description="Polar residues" evidence="3">
    <location>
        <begin position="198"/>
        <end position="209"/>
    </location>
</feature>
<organism evidence="4 5">
    <name type="scientific">Papilio xuthus</name>
    <name type="common">Asian swallowtail butterfly</name>
    <dbReference type="NCBI Taxonomy" id="66420"/>
    <lineage>
        <taxon>Eukaryota</taxon>
        <taxon>Metazoa</taxon>
        <taxon>Ecdysozoa</taxon>
        <taxon>Arthropoda</taxon>
        <taxon>Hexapoda</taxon>
        <taxon>Insecta</taxon>
        <taxon>Pterygota</taxon>
        <taxon>Neoptera</taxon>
        <taxon>Endopterygota</taxon>
        <taxon>Lepidoptera</taxon>
        <taxon>Glossata</taxon>
        <taxon>Ditrysia</taxon>
        <taxon>Papilionoidea</taxon>
        <taxon>Papilionidae</taxon>
        <taxon>Papilioninae</taxon>
        <taxon>Papilio</taxon>
    </lineage>
</organism>
<dbReference type="PANTHER" id="PTHR10380:SF240">
    <property type="match status" value="1"/>
</dbReference>
<gene>
    <name evidence="4" type="ORF">RR46_11071</name>
</gene>
<dbReference type="STRING" id="66420.A0A194Q3G2"/>
<dbReference type="Pfam" id="PF00379">
    <property type="entry name" value="Chitin_bind_4"/>
    <property type="match status" value="1"/>
</dbReference>
<evidence type="ECO:0000256" key="2">
    <source>
        <dbReference type="PROSITE-ProRule" id="PRU00497"/>
    </source>
</evidence>
<evidence type="ECO:0000256" key="1">
    <source>
        <dbReference type="ARBA" id="ARBA00022729"/>
    </source>
</evidence>
<feature type="region of interest" description="Disordered" evidence="3">
    <location>
        <begin position="77"/>
        <end position="96"/>
    </location>
</feature>
<dbReference type="GO" id="GO:0008010">
    <property type="term" value="F:structural constituent of chitin-based larval cuticle"/>
    <property type="evidence" value="ECO:0007669"/>
    <property type="project" value="TreeGrafter"/>
</dbReference>
<feature type="compositionally biased region" description="Polar residues" evidence="3">
    <location>
        <begin position="384"/>
        <end position="396"/>
    </location>
</feature>
<sequence length="501" mass="57367">MQQCLQLGSIGSTGFSPEREFYCALFLPRLGLQFIWDCNPKRLASRALDVAQPRPTLTPGPGLTAVLSVTSIRVEVDNEEQKDNTSDHPPTEHLHEPVYFENLEDRTFLIPHEPEKRAQVIIDGAPKLATYLLPPLTGKQSDYQYQQVPPGDQSDWYPMTYLSQNSPNTVPIILTEMNETEALKIIKNTRQQKELQHEQSSVPTPSTELQPPAPDAPNDYIVTSPAEELEYPKNAIQKLNGHRNLEHQRLTFNGGQNRFLPHFQSLYKEKLILPQMLPYSAPLTKHKIPTRFYPKKYSDGFKPIPIPISKYVEDTNEDEIPKAKPQKPFYPMLSTNDEYQTTPDEKTVYLFEEAEKKRNLQKENLNEKESLADNNKEDIKLPTAEQQASASHNTYPERSVYYGSGEQNQRPASQPAPPVPPAPAERTEFRMHGMKGPHSYQFGYDTGKGKNRQFRYEERDNDGHVRGHYGYMDRHGKLRVVNYDADPVHGFRAETPVEKEQ</sequence>
<dbReference type="Proteomes" id="UP000053268">
    <property type="component" value="Unassembled WGS sequence"/>
</dbReference>
<evidence type="ECO:0000313" key="4">
    <source>
        <dbReference type="EMBL" id="KPI97950.1"/>
    </source>
</evidence>
<dbReference type="AlphaFoldDB" id="A0A194Q3G2"/>
<reference evidence="4 5" key="1">
    <citation type="journal article" date="2015" name="Nat. Commun.">
        <title>Outbred genome sequencing and CRISPR/Cas9 gene editing in butterflies.</title>
        <authorList>
            <person name="Li X."/>
            <person name="Fan D."/>
            <person name="Zhang W."/>
            <person name="Liu G."/>
            <person name="Zhang L."/>
            <person name="Zhao L."/>
            <person name="Fang X."/>
            <person name="Chen L."/>
            <person name="Dong Y."/>
            <person name="Chen Y."/>
            <person name="Ding Y."/>
            <person name="Zhao R."/>
            <person name="Feng M."/>
            <person name="Zhu Y."/>
            <person name="Feng Y."/>
            <person name="Jiang X."/>
            <person name="Zhu D."/>
            <person name="Xiang H."/>
            <person name="Feng X."/>
            <person name="Li S."/>
            <person name="Wang J."/>
            <person name="Zhang G."/>
            <person name="Kronforst M.R."/>
            <person name="Wang W."/>
        </authorList>
    </citation>
    <scope>NUCLEOTIDE SEQUENCE [LARGE SCALE GENOMIC DNA]</scope>
    <source>
        <strain evidence="4">Ya'a_city_454_Px</strain>
        <tissue evidence="4">Whole body</tissue>
    </source>
</reference>
<dbReference type="PANTHER" id="PTHR10380">
    <property type="entry name" value="CUTICLE PROTEIN"/>
    <property type="match status" value="1"/>
</dbReference>
<keyword evidence="5" id="KW-1185">Reference proteome</keyword>
<keyword evidence="1" id="KW-0732">Signal</keyword>
<accession>A0A194Q3G2</accession>
<evidence type="ECO:0008006" key="6">
    <source>
        <dbReference type="Google" id="ProtNLM"/>
    </source>
</evidence>